<dbReference type="Proteomes" id="UP000217528">
    <property type="component" value="Unassembled WGS sequence"/>
</dbReference>
<dbReference type="PANTHER" id="PTHR23026">
    <property type="entry name" value="NADPH NITROREDUCTASE"/>
    <property type="match status" value="1"/>
</dbReference>
<dbReference type="EMBL" id="LMVN01000003">
    <property type="protein sequence ID" value="PAV08056.1"/>
    <property type="molecule type" value="Genomic_DNA"/>
</dbReference>
<keyword evidence="5" id="KW-1185">Reference proteome</keyword>
<dbReference type="GO" id="GO:0046857">
    <property type="term" value="F:oxidoreductase activity, acting on other nitrogenous compounds as donors, with NAD or NADP as acceptor"/>
    <property type="evidence" value="ECO:0007669"/>
    <property type="project" value="TreeGrafter"/>
</dbReference>
<gene>
    <name evidence="4" type="primary">frp</name>
    <name evidence="3" type="ORF">ASJ82_05255</name>
    <name evidence="4" type="ORF">MSCUN_05020</name>
</gene>
<dbReference type="Pfam" id="PF00881">
    <property type="entry name" value="Nitroreductase"/>
    <property type="match status" value="1"/>
</dbReference>
<accession>A0A2A2HFH5</accession>
<dbReference type="GO" id="GO:0005829">
    <property type="term" value="C:cytosol"/>
    <property type="evidence" value="ECO:0007669"/>
    <property type="project" value="TreeGrafter"/>
</dbReference>
<dbReference type="Gene3D" id="3.40.109.10">
    <property type="entry name" value="NADH Oxidase"/>
    <property type="match status" value="1"/>
</dbReference>
<dbReference type="RefSeq" id="WP_095608114.1">
    <property type="nucleotide sequence ID" value="NZ_LMVN01000003.1"/>
</dbReference>
<sequence length="184" mass="20525">MNQTIKDLETRRSIRKFKDKQLTDDDLNTIIKAGEYAPSGRGLQSAKILIIQDQEIIKRFSQWNKLYFPEELAKKMGDADPFFGAPTILLVLADSTVNTYIEDGSLVLGNILNAAHVIGAGGCWIHRAREEIDSPQGQELLKLLGIDPKYKGIGHVAIGYPADDINPEAAPRKEDYLVYVDKID</sequence>
<dbReference type="CDD" id="cd02136">
    <property type="entry name" value="PnbA_NfnB-like"/>
    <property type="match status" value="1"/>
</dbReference>
<keyword evidence="1" id="KW-0520">NAD</keyword>
<dbReference type="EC" id="1.6.99.-" evidence="4"/>
<name>A0A2A2HFH5_9EURY</name>
<evidence type="ECO:0000259" key="2">
    <source>
        <dbReference type="Pfam" id="PF00881"/>
    </source>
</evidence>
<dbReference type="GO" id="GO:0046256">
    <property type="term" value="P:2,4,6-trinitrotoluene catabolic process"/>
    <property type="evidence" value="ECO:0007669"/>
    <property type="project" value="TreeGrafter"/>
</dbReference>
<evidence type="ECO:0000313" key="3">
    <source>
        <dbReference type="EMBL" id="PAV08056.1"/>
    </source>
</evidence>
<dbReference type="Proteomes" id="UP000246004">
    <property type="component" value="Unassembled WGS sequence"/>
</dbReference>
<evidence type="ECO:0000256" key="1">
    <source>
        <dbReference type="ARBA" id="ARBA00023027"/>
    </source>
</evidence>
<proteinExistence type="predicted"/>
<reference evidence="4 6" key="1">
    <citation type="submission" date="2016-04" db="EMBL/GenBank/DDBJ databases">
        <title>Genome sequence of Methanosphaera cuniculi DSM 4103.</title>
        <authorList>
            <person name="Poehlein A."/>
            <person name="Seedorf H."/>
            <person name="Daniel R."/>
        </authorList>
    </citation>
    <scope>NUCLEOTIDE SEQUENCE [LARGE SCALE GENOMIC DNA]</scope>
    <source>
        <strain evidence="4 6">DSM 4103</strain>
    </source>
</reference>
<evidence type="ECO:0000313" key="5">
    <source>
        <dbReference type="Proteomes" id="UP000217528"/>
    </source>
</evidence>
<reference evidence="3 5" key="2">
    <citation type="journal article" date="2017" name="BMC Genomics">
        <title>Genomic analysis of methanogenic archaea reveals a shift towards energy conservation.</title>
        <authorList>
            <person name="Gilmore S.P."/>
            <person name="Henske J.K."/>
            <person name="Sexton J.A."/>
            <person name="Solomon K.V."/>
            <person name="Seppala S."/>
            <person name="Yoo J.I."/>
            <person name="Huyett L.M."/>
            <person name="Pressman A."/>
            <person name="Cogan J.Z."/>
            <person name="Kivenson V."/>
            <person name="Peng X."/>
            <person name="Tan Y."/>
            <person name="Valentine D.L."/>
            <person name="O'Malley M.A."/>
        </authorList>
    </citation>
    <scope>NUCLEOTIDE SEQUENCE [LARGE SCALE GENOMIC DNA]</scope>
    <source>
        <strain evidence="3 5">1R-7</strain>
    </source>
</reference>
<dbReference type="AlphaFoldDB" id="A0A2A2HFH5"/>
<evidence type="ECO:0000313" key="4">
    <source>
        <dbReference type="EMBL" id="PWL08788.1"/>
    </source>
</evidence>
<protein>
    <submittedName>
        <fullName evidence="3">Diguanylate cyclase</fullName>
    </submittedName>
    <submittedName>
        <fullName evidence="4">NADPH-flavin oxidoreductase</fullName>
        <ecNumber evidence="4">1.6.99.-</ecNumber>
    </submittedName>
</protein>
<dbReference type="SUPFAM" id="SSF55469">
    <property type="entry name" value="FMN-dependent nitroreductase-like"/>
    <property type="match status" value="1"/>
</dbReference>
<dbReference type="InterPro" id="IPR029479">
    <property type="entry name" value="Nitroreductase"/>
</dbReference>
<feature type="domain" description="Nitroreductase" evidence="2">
    <location>
        <begin position="9"/>
        <end position="160"/>
    </location>
</feature>
<keyword evidence="4" id="KW-0560">Oxidoreductase</keyword>
<dbReference type="PANTHER" id="PTHR23026:SF125">
    <property type="entry name" value="OXYGEN-INSENSITIVE NAD(P)H NITROREDUCTASE"/>
    <property type="match status" value="1"/>
</dbReference>
<dbReference type="OrthoDB" id="105365at2157"/>
<evidence type="ECO:0000313" key="6">
    <source>
        <dbReference type="Proteomes" id="UP000246004"/>
    </source>
</evidence>
<organism evidence="3 5">
    <name type="scientific">Methanosphaera cuniculi</name>
    <dbReference type="NCBI Taxonomy" id="1077256"/>
    <lineage>
        <taxon>Archaea</taxon>
        <taxon>Methanobacteriati</taxon>
        <taxon>Methanobacteriota</taxon>
        <taxon>Methanomada group</taxon>
        <taxon>Methanobacteria</taxon>
        <taxon>Methanobacteriales</taxon>
        <taxon>Methanobacteriaceae</taxon>
        <taxon>Methanosphaera</taxon>
    </lineage>
</organism>
<comment type="caution">
    <text evidence="3">The sequence shown here is derived from an EMBL/GenBank/DDBJ whole genome shotgun (WGS) entry which is preliminary data.</text>
</comment>
<dbReference type="InterPro" id="IPR050627">
    <property type="entry name" value="Nitroreductase/BluB"/>
</dbReference>
<dbReference type="InterPro" id="IPR000415">
    <property type="entry name" value="Nitroreductase-like"/>
</dbReference>
<dbReference type="EMBL" id="LWMS01000010">
    <property type="protein sequence ID" value="PWL08788.1"/>
    <property type="molecule type" value="Genomic_DNA"/>
</dbReference>